<protein>
    <recommendedName>
        <fullName evidence="1">NACHT domain-containing protein</fullName>
    </recommendedName>
</protein>
<gene>
    <name evidence="2" type="ORF">A0O34_11900</name>
</gene>
<organism evidence="2 3">
    <name type="scientific">Chryseobacterium glaciei</name>
    <dbReference type="NCBI Taxonomy" id="1685010"/>
    <lineage>
        <taxon>Bacteria</taxon>
        <taxon>Pseudomonadati</taxon>
        <taxon>Bacteroidota</taxon>
        <taxon>Flavobacteriia</taxon>
        <taxon>Flavobacteriales</taxon>
        <taxon>Weeksellaceae</taxon>
        <taxon>Chryseobacterium group</taxon>
        <taxon>Chryseobacterium</taxon>
    </lineage>
</organism>
<evidence type="ECO:0000313" key="3">
    <source>
        <dbReference type="Proteomes" id="UP000077824"/>
    </source>
</evidence>
<reference evidence="2 3" key="1">
    <citation type="submission" date="2016-04" db="EMBL/GenBank/DDBJ databases">
        <title>Complete Genome Sequence of Chryseobacterium sp. IHBB 10212.</title>
        <authorList>
            <person name="Pal M."/>
            <person name="Swarnkar M.K."/>
            <person name="Kaushal K."/>
            <person name="Chhibber S."/>
            <person name="Singh A.K."/>
            <person name="Gulati A."/>
        </authorList>
    </citation>
    <scope>NUCLEOTIDE SEQUENCE [LARGE SCALE GENOMIC DNA]</scope>
    <source>
        <strain evidence="2 3">IHBB 10212</strain>
    </source>
</reference>
<feature type="domain" description="NACHT" evidence="1">
    <location>
        <begin position="91"/>
        <end position="211"/>
    </location>
</feature>
<evidence type="ECO:0000313" key="2">
    <source>
        <dbReference type="EMBL" id="ANF51176.1"/>
    </source>
</evidence>
<dbReference type="Proteomes" id="UP000077824">
    <property type="component" value="Chromosome"/>
</dbReference>
<dbReference type="STRING" id="1685010.A0O34_11900"/>
<dbReference type="PANTHER" id="PTHR46844:SF1">
    <property type="entry name" value="SLR5058 PROTEIN"/>
    <property type="match status" value="1"/>
</dbReference>
<dbReference type="Gene3D" id="3.40.50.300">
    <property type="entry name" value="P-loop containing nucleotide triphosphate hydrolases"/>
    <property type="match status" value="1"/>
</dbReference>
<dbReference type="Pfam" id="PF05729">
    <property type="entry name" value="NACHT"/>
    <property type="match status" value="1"/>
</dbReference>
<proteinExistence type="predicted"/>
<dbReference type="SUPFAM" id="SSF52540">
    <property type="entry name" value="P-loop containing nucleoside triphosphate hydrolases"/>
    <property type="match status" value="1"/>
</dbReference>
<dbReference type="KEGG" id="chh:A0O34_11900"/>
<dbReference type="PANTHER" id="PTHR46844">
    <property type="entry name" value="SLR5058 PROTEIN"/>
    <property type="match status" value="1"/>
</dbReference>
<dbReference type="RefSeq" id="WP_066754892.1">
    <property type="nucleotide sequence ID" value="NZ_CP015199.1"/>
</dbReference>
<accession>A0A172XW88</accession>
<dbReference type="EMBL" id="CP015199">
    <property type="protein sequence ID" value="ANF51176.1"/>
    <property type="molecule type" value="Genomic_DNA"/>
</dbReference>
<keyword evidence="3" id="KW-1185">Reference proteome</keyword>
<dbReference type="InterPro" id="IPR007111">
    <property type="entry name" value="NACHT_NTPase"/>
</dbReference>
<evidence type="ECO:0000259" key="1">
    <source>
        <dbReference type="PROSITE" id="PS50837"/>
    </source>
</evidence>
<dbReference type="InterPro" id="IPR027417">
    <property type="entry name" value="P-loop_NTPase"/>
</dbReference>
<dbReference type="PROSITE" id="PS50837">
    <property type="entry name" value="NACHT"/>
    <property type="match status" value="1"/>
</dbReference>
<dbReference type="OrthoDB" id="1488560at2"/>
<sequence length="608" mass="70403">MGFATAGIALINALKEPLFKKAKEYGDEYIFLYQNGLVEYIDNYLEKFSKIKTFIHRDIRIPFYDVFYPVSIVTSAKKPVKDIIELIEEKRFVTISGNAGSGKSMLTKHIFMSCVESSKSVPILIELRQLNTSDSNIEELVTKIITNNNISPSDKITEKILSEGNFIFIIDGYDEIFSQHKEKITRDIEQFVDRYSNNKFLITSRPGAGVESLQRFDNYSIGALKSTDIKKFVKLQLDKYDRQLGKKILEEIENPVNNDFRHYLSSPLLLSMFIFTFKNYPELPKKRSKFYWNVFDTLCTRHDSFSKSGGWQHERQSGLKNEELEKILCWFSYISLFTGSYTFDLDYLKNNIQRIIDTKINGTSDLEKVIYDLSVSLSMLIKDGTSYTFPHKSLQEYFAASLIKSLDYSQKKDVYTKKLDALVENSYGGNSNFYNLCFELDNINFLNLLIFENPNFNFNRDLNTGLEKTLEIFKILEYELLFTGTYVKEYSFKLEGMSGSNSPVIDFLINNVHPDISFSKVDTILKESTEMLSLLKEKSTTKEFIGEDITMCKILQSDLANPIVVKFFEKSLIISACSSYYDYFKEQLSFYEKYIISEQEGTEDLLDI</sequence>
<name>A0A172XW88_9FLAO</name>
<dbReference type="AlphaFoldDB" id="A0A172XW88"/>